<dbReference type="CAZy" id="GT81">
    <property type="family name" value="Glycosyltransferase Family 81"/>
</dbReference>
<proteinExistence type="predicted"/>
<protein>
    <recommendedName>
        <fullName evidence="3">Glucosyl-3-phosphoglycerate synthase</fullName>
    </recommendedName>
</protein>
<dbReference type="SUPFAM" id="SSF53448">
    <property type="entry name" value="Nucleotide-diphospho-sugar transferases"/>
    <property type="match status" value="1"/>
</dbReference>
<dbReference type="eggNOG" id="COG1215">
    <property type="taxonomic scope" value="Bacteria"/>
</dbReference>
<dbReference type="HOGENOM" id="CLU_056498_0_0_5"/>
<dbReference type="KEGG" id="dsh:Dshi_1821"/>
<gene>
    <name evidence="1" type="ordered locus">Dshi_1821</name>
</gene>
<dbReference type="STRING" id="398580.Dshi_1821"/>
<dbReference type="InterPro" id="IPR029044">
    <property type="entry name" value="Nucleotide-diphossugar_trans"/>
</dbReference>
<dbReference type="AlphaFoldDB" id="A8LML8"/>
<evidence type="ECO:0008006" key="3">
    <source>
        <dbReference type="Google" id="ProtNLM"/>
    </source>
</evidence>
<reference evidence="2" key="1">
    <citation type="journal article" date="2010" name="ISME J.">
        <title>The complete genome sequence of the algal symbiont Dinoroseobacter shibae: a hitchhiker's guide to life in the sea.</title>
        <authorList>
            <person name="Wagner-Dobler I."/>
            <person name="Ballhausen B."/>
            <person name="Berger M."/>
            <person name="Brinkhoff T."/>
            <person name="Buchholz I."/>
            <person name="Bunk B."/>
            <person name="Cypionka H."/>
            <person name="Daniel R."/>
            <person name="Drepper T."/>
            <person name="Gerdts G."/>
            <person name="Hahnke S."/>
            <person name="Han C."/>
            <person name="Jahn D."/>
            <person name="Kalhoefer D."/>
            <person name="Kiss H."/>
            <person name="Klenk H.P."/>
            <person name="Kyrpides N."/>
            <person name="Liebl W."/>
            <person name="Liesegang H."/>
            <person name="Meincke L."/>
            <person name="Pati A."/>
            <person name="Petersen J."/>
            <person name="Piekarski T."/>
            <person name="Pommerenke C."/>
            <person name="Pradella S."/>
            <person name="Pukall R."/>
            <person name="Rabus R."/>
            <person name="Stackebrandt E."/>
            <person name="Thole S."/>
            <person name="Thompson L."/>
            <person name="Tielen P."/>
            <person name="Tomasch J."/>
            <person name="von Jan M."/>
            <person name="Wanphrut N."/>
            <person name="Wichels A."/>
            <person name="Zech H."/>
            <person name="Simon M."/>
        </authorList>
    </citation>
    <scope>NUCLEOTIDE SEQUENCE [LARGE SCALE GENOMIC DNA]</scope>
    <source>
        <strain evidence="2">DSM 16493 / NCIMB 14021 / DFL 12</strain>
    </source>
</reference>
<keyword evidence="2" id="KW-1185">Reference proteome</keyword>
<organism evidence="1 2">
    <name type="scientific">Dinoroseobacter shibae (strain DSM 16493 / NCIMB 14021 / DFL 12)</name>
    <dbReference type="NCBI Taxonomy" id="398580"/>
    <lineage>
        <taxon>Bacteria</taxon>
        <taxon>Pseudomonadati</taxon>
        <taxon>Pseudomonadota</taxon>
        <taxon>Alphaproteobacteria</taxon>
        <taxon>Rhodobacterales</taxon>
        <taxon>Roseobacteraceae</taxon>
        <taxon>Dinoroseobacter</taxon>
    </lineage>
</organism>
<dbReference type="EMBL" id="CP000830">
    <property type="protein sequence ID" value="ABV93563.1"/>
    <property type="molecule type" value="Genomic_DNA"/>
</dbReference>
<evidence type="ECO:0000313" key="1">
    <source>
        <dbReference type="EMBL" id="ABV93563.1"/>
    </source>
</evidence>
<evidence type="ECO:0000313" key="2">
    <source>
        <dbReference type="Proteomes" id="UP000006833"/>
    </source>
</evidence>
<sequence length="416" mass="47080">MHEAGATGVADFHQNGNITTLHNLRTRSVEELTQELKAYSVSRKISLILPSLYSELEGPALPRILDELSEVPYLHRIIIGLDRADEAQYRHARDFFGRLPQDHIVIWNDSPRMTGLGRRLETMGLAPQEAGKGKNVWSCLGYLMACQDSAVMAIHDCDILTYDRDMLARLVYPVVNPNFPYQVAKGYYPRIGENRINGRVTRLLVSPLLIALKRVIGDRDYIDYLRSFRYPLSGEFAMRTGILPDLRIPSDWGLEIGVLSEAWRNLAPKAVCQVEISDAYDHKHQDLSEDDASAGLSRMSTDICKSIFRKLAMDGTVFTTHVFRTLKATYYRSALDLLEAYYSDAMMNGLAIDRHREEQSIELFAENIMRAGQIFLDNPSETPFIPTWNRVHAADPDFLSDFRRAAAEDVAEYGAG</sequence>
<dbReference type="Proteomes" id="UP000006833">
    <property type="component" value="Chromosome"/>
</dbReference>
<name>A8LML8_DINSH</name>
<accession>A8LML8</accession>
<dbReference type="Gene3D" id="3.90.550.10">
    <property type="entry name" value="Spore Coat Polysaccharide Biosynthesis Protein SpsA, Chain A"/>
    <property type="match status" value="1"/>
</dbReference>